<dbReference type="EMBL" id="JAGTXO010000101">
    <property type="protein sequence ID" value="KAG8456909.1"/>
    <property type="molecule type" value="Genomic_DNA"/>
</dbReference>
<dbReference type="InterPro" id="IPR039537">
    <property type="entry name" value="Retrotran_Ty1/copia-like"/>
</dbReference>
<dbReference type="InterPro" id="IPR036397">
    <property type="entry name" value="RNaseH_sf"/>
</dbReference>
<keyword evidence="8" id="KW-0548">Nucleotidyltransferase</keyword>
<dbReference type="AlphaFoldDB" id="A0A8J6C0R3"/>
<keyword evidence="4" id="KW-0378">Hydrolase</keyword>
<dbReference type="GO" id="GO:0003964">
    <property type="term" value="F:RNA-directed DNA polymerase activity"/>
    <property type="evidence" value="ECO:0007669"/>
    <property type="project" value="UniProtKB-KW"/>
</dbReference>
<dbReference type="OrthoDB" id="1935113at2759"/>
<feature type="region of interest" description="Disordered" evidence="11">
    <location>
        <begin position="367"/>
        <end position="408"/>
    </location>
</feature>
<keyword evidence="15" id="KW-1185">Reference proteome</keyword>
<keyword evidence="8" id="KW-0239">DNA-directed DNA polymerase</keyword>
<dbReference type="PANTHER" id="PTHR42648">
    <property type="entry name" value="TRANSPOSASE, PUTATIVE-RELATED"/>
    <property type="match status" value="1"/>
</dbReference>
<evidence type="ECO:0000256" key="9">
    <source>
        <dbReference type="ARBA" id="ARBA00023172"/>
    </source>
</evidence>
<dbReference type="GO" id="GO:0003676">
    <property type="term" value="F:nucleic acid binding"/>
    <property type="evidence" value="ECO:0007669"/>
    <property type="project" value="InterPro"/>
</dbReference>
<protein>
    <submittedName>
        <fullName evidence="14">Uncharacterized protein</fullName>
    </submittedName>
</protein>
<keyword evidence="10" id="KW-0863">Zinc-finger</keyword>
<evidence type="ECO:0000313" key="14">
    <source>
        <dbReference type="EMBL" id="KAG8456909.1"/>
    </source>
</evidence>
<keyword evidence="7" id="KW-0695">RNA-directed DNA polymerase</keyword>
<dbReference type="Pfam" id="PF00098">
    <property type="entry name" value="zf-CCHC"/>
    <property type="match status" value="2"/>
</dbReference>
<dbReference type="PROSITE" id="PS50158">
    <property type="entry name" value="ZF_CCHC"/>
    <property type="match status" value="2"/>
</dbReference>
<evidence type="ECO:0000256" key="6">
    <source>
        <dbReference type="ARBA" id="ARBA00022908"/>
    </source>
</evidence>
<keyword evidence="3" id="KW-0255">Endonuclease</keyword>
<evidence type="ECO:0000256" key="7">
    <source>
        <dbReference type="ARBA" id="ARBA00022918"/>
    </source>
</evidence>
<dbReference type="SUPFAM" id="SSF57756">
    <property type="entry name" value="Retrovirus zinc finger-like domains"/>
    <property type="match status" value="1"/>
</dbReference>
<keyword evidence="1" id="KW-0540">Nuclease</keyword>
<feature type="region of interest" description="Disordered" evidence="11">
    <location>
        <begin position="884"/>
        <end position="981"/>
    </location>
</feature>
<feature type="compositionally biased region" description="Polar residues" evidence="11">
    <location>
        <begin position="9"/>
        <end position="20"/>
    </location>
</feature>
<accession>A0A8J6C0R3</accession>
<dbReference type="InterPro" id="IPR001584">
    <property type="entry name" value="Integrase_cat-core"/>
</dbReference>
<name>A0A8J6C0R3_DIALT</name>
<feature type="domain" description="CCHC-type" evidence="12">
    <location>
        <begin position="406"/>
        <end position="422"/>
    </location>
</feature>
<sequence length="981" mass="106327">MKNDCLIGNSPQRNASTGSNSLTLEEIAEDSANVRTVVMQAGTFVGKVVSHGQVSNLNRETDSIIDVEVSSGHIVLMSRSEFKKECMSDRALVSYFEAHGLYCAMKASHQSDYEVNVKKLDNDHNLVVGGAHVPGWPSPPEGIVSAADQNAFNRRVSAFYINAKDNLKAELDRKLIKLRAEYGNMPDTEEGAKDVCYEKSAESFVHAFLSIFSPPSARVLVDNAREAGVSYKRSPAVDVLKSFVATINSYVKSRSIIWGGREFEKLQGLLYDDQARDPQAHSQHFSACRALFVQRYGKKSLFDPLLDLHLELRVLPEWPELVVIKSKYSALPCDVVTWETTDALWEEVGRCSSKRTWVRPQLLQPCSALPHDSPKQQARASGRVARVESRTEQDADASKGGHFTGKCHNCGEKGHMARECTSGVLCYNCGKKGHIASACSLPPSASRRERSRSRSPSRARSRSRPASRARTPAPQSQPTIKTGANGGGSSVRAASKTVTWKGPVAHKPSKETRSQPKEEPSKGEIAEKTATPSETTSAPPPATPEVRTLKVANASVLPTRAEGEVPIQFVKVDTGADVTGCDPRYLSEVKAEVAELSSFDGTKSKLTAKGVLGVVLADADDPSKTFELRIEAWACPGVGPVPLISMNDLLNVGVGAHLVPDGSSLDLTALGGPDIRIKGDGLVPVVRVLTGDDEDGWKTLRIHTDGGKELNSAAMEALLLEFGLSANVTSSPHTPASNGVAECAIQTLLRDTVALLAMSGLSSRHWHWAMRHACSARNKLASQRVDADGAGFVSPHELFFGRRPDLQHMVAFGSPCRVLLLGPDRLREGKTGLPSQRGHILGYGGDGVQIDGTLRLILGYVVLLRSGKIVYSRHVEIDERPLVEGGHTPFENATSAPLDTDDDDDYDAAAARDDDASALREEDDDEDDDDEDADAAASDDEQQAAEHQTDDESDIAQEEMHLLHDPMRRDRASRSKSAHAQ</sequence>
<dbReference type="GO" id="GO:0004519">
    <property type="term" value="F:endonuclease activity"/>
    <property type="evidence" value="ECO:0007669"/>
    <property type="project" value="UniProtKB-KW"/>
</dbReference>
<keyword evidence="2" id="KW-0479">Metal-binding</keyword>
<organism evidence="14 15">
    <name type="scientific">Diacronema lutheri</name>
    <name type="common">Unicellular marine alga</name>
    <name type="synonym">Monochrysis lutheri</name>
    <dbReference type="NCBI Taxonomy" id="2081491"/>
    <lineage>
        <taxon>Eukaryota</taxon>
        <taxon>Haptista</taxon>
        <taxon>Haptophyta</taxon>
        <taxon>Pavlovophyceae</taxon>
        <taxon>Pavlovales</taxon>
        <taxon>Pavlovaceae</taxon>
        <taxon>Diacronema</taxon>
    </lineage>
</organism>
<dbReference type="Gene3D" id="4.10.60.10">
    <property type="entry name" value="Zinc finger, CCHC-type"/>
    <property type="match status" value="1"/>
</dbReference>
<dbReference type="GO" id="GO:0015074">
    <property type="term" value="P:DNA integration"/>
    <property type="evidence" value="ECO:0007669"/>
    <property type="project" value="UniProtKB-KW"/>
</dbReference>
<evidence type="ECO:0000256" key="4">
    <source>
        <dbReference type="ARBA" id="ARBA00022801"/>
    </source>
</evidence>
<evidence type="ECO:0000256" key="10">
    <source>
        <dbReference type="PROSITE-ProRule" id="PRU00047"/>
    </source>
</evidence>
<dbReference type="SMART" id="SM00343">
    <property type="entry name" value="ZnF_C2HC"/>
    <property type="match status" value="2"/>
</dbReference>
<proteinExistence type="predicted"/>
<dbReference type="InterPro" id="IPR001878">
    <property type="entry name" value="Znf_CCHC"/>
</dbReference>
<keyword evidence="8" id="KW-0808">Transferase</keyword>
<evidence type="ECO:0000256" key="1">
    <source>
        <dbReference type="ARBA" id="ARBA00022722"/>
    </source>
</evidence>
<feature type="compositionally biased region" description="Basic and acidic residues" evidence="11">
    <location>
        <begin position="508"/>
        <end position="527"/>
    </location>
</feature>
<keyword evidence="10" id="KW-0862">Zinc</keyword>
<evidence type="ECO:0000259" key="13">
    <source>
        <dbReference type="PROSITE" id="PS50994"/>
    </source>
</evidence>
<evidence type="ECO:0000256" key="3">
    <source>
        <dbReference type="ARBA" id="ARBA00022759"/>
    </source>
</evidence>
<dbReference type="Proteomes" id="UP000751190">
    <property type="component" value="Unassembled WGS sequence"/>
</dbReference>
<dbReference type="PANTHER" id="PTHR42648:SF11">
    <property type="entry name" value="TRANSPOSON TY4-P GAG-POL POLYPROTEIN"/>
    <property type="match status" value="1"/>
</dbReference>
<evidence type="ECO:0000256" key="11">
    <source>
        <dbReference type="SAM" id="MobiDB-lite"/>
    </source>
</evidence>
<keyword evidence="6" id="KW-0229">DNA integration</keyword>
<feature type="domain" description="Integrase catalytic" evidence="13">
    <location>
        <begin position="618"/>
        <end position="803"/>
    </location>
</feature>
<evidence type="ECO:0000256" key="2">
    <source>
        <dbReference type="ARBA" id="ARBA00022723"/>
    </source>
</evidence>
<reference evidence="14" key="1">
    <citation type="submission" date="2021-05" db="EMBL/GenBank/DDBJ databases">
        <title>The genome of the haptophyte Pavlova lutheri (Diacronema luteri, Pavlovales) - a model for lipid biosynthesis in eukaryotic algae.</title>
        <authorList>
            <person name="Hulatt C.J."/>
            <person name="Posewitz M.C."/>
        </authorList>
    </citation>
    <scope>NUCLEOTIDE SEQUENCE</scope>
    <source>
        <strain evidence="14">NIVA-4/92</strain>
    </source>
</reference>
<keyword evidence="9" id="KW-0233">DNA recombination</keyword>
<evidence type="ECO:0000313" key="15">
    <source>
        <dbReference type="Proteomes" id="UP000751190"/>
    </source>
</evidence>
<evidence type="ECO:0000256" key="5">
    <source>
        <dbReference type="ARBA" id="ARBA00022842"/>
    </source>
</evidence>
<comment type="caution">
    <text evidence="14">The sequence shown here is derived from an EMBL/GenBank/DDBJ whole genome shotgun (WGS) entry which is preliminary data.</text>
</comment>
<dbReference type="InterPro" id="IPR036875">
    <property type="entry name" value="Znf_CCHC_sf"/>
</dbReference>
<dbReference type="GO" id="GO:0003887">
    <property type="term" value="F:DNA-directed DNA polymerase activity"/>
    <property type="evidence" value="ECO:0007669"/>
    <property type="project" value="UniProtKB-KW"/>
</dbReference>
<feature type="domain" description="CCHC-type" evidence="12">
    <location>
        <begin position="426"/>
        <end position="439"/>
    </location>
</feature>
<gene>
    <name evidence="14" type="ORF">KFE25_004420</name>
</gene>
<dbReference type="GO" id="GO:0008270">
    <property type="term" value="F:zinc ion binding"/>
    <property type="evidence" value="ECO:0007669"/>
    <property type="project" value="UniProtKB-KW"/>
</dbReference>
<dbReference type="GO" id="GO:0016787">
    <property type="term" value="F:hydrolase activity"/>
    <property type="evidence" value="ECO:0007669"/>
    <property type="project" value="UniProtKB-KW"/>
</dbReference>
<keyword evidence="5" id="KW-0460">Magnesium</keyword>
<feature type="region of interest" description="Disordered" evidence="11">
    <location>
        <begin position="1"/>
        <end position="20"/>
    </location>
</feature>
<dbReference type="GO" id="GO:0006310">
    <property type="term" value="P:DNA recombination"/>
    <property type="evidence" value="ECO:0007669"/>
    <property type="project" value="UniProtKB-KW"/>
</dbReference>
<dbReference type="PROSITE" id="PS50994">
    <property type="entry name" value="INTEGRASE"/>
    <property type="match status" value="1"/>
</dbReference>
<dbReference type="SUPFAM" id="SSF53098">
    <property type="entry name" value="Ribonuclease H-like"/>
    <property type="match status" value="1"/>
</dbReference>
<evidence type="ECO:0000259" key="12">
    <source>
        <dbReference type="PROSITE" id="PS50158"/>
    </source>
</evidence>
<evidence type="ECO:0000256" key="8">
    <source>
        <dbReference type="ARBA" id="ARBA00022932"/>
    </source>
</evidence>
<feature type="compositionally biased region" description="Basic and acidic residues" evidence="11">
    <location>
        <begin position="385"/>
        <end position="399"/>
    </location>
</feature>
<feature type="compositionally biased region" description="Basic residues" evidence="11">
    <location>
        <begin position="449"/>
        <end position="467"/>
    </location>
</feature>
<feature type="region of interest" description="Disordered" evidence="11">
    <location>
        <begin position="438"/>
        <end position="547"/>
    </location>
</feature>
<feature type="compositionally biased region" description="Acidic residues" evidence="11">
    <location>
        <begin position="921"/>
        <end position="957"/>
    </location>
</feature>
<feature type="compositionally biased region" description="Basic and acidic residues" evidence="11">
    <location>
        <begin position="910"/>
        <end position="920"/>
    </location>
</feature>
<dbReference type="Gene3D" id="3.30.420.10">
    <property type="entry name" value="Ribonuclease H-like superfamily/Ribonuclease H"/>
    <property type="match status" value="1"/>
</dbReference>
<dbReference type="InterPro" id="IPR012337">
    <property type="entry name" value="RNaseH-like_sf"/>
</dbReference>
<feature type="compositionally biased region" description="Basic and acidic residues" evidence="11">
    <location>
        <begin position="958"/>
        <end position="973"/>
    </location>
</feature>